<evidence type="ECO:0000256" key="1">
    <source>
        <dbReference type="SAM" id="MobiDB-lite"/>
    </source>
</evidence>
<feature type="compositionally biased region" description="Polar residues" evidence="1">
    <location>
        <begin position="93"/>
        <end position="109"/>
    </location>
</feature>
<sequence length="427" mass="45504">MVIMRLAFSNLLLFLALGACFNSTGAQETTTGTDTNIASTLPNNDTVKSTLHSEITSTTPENTATPQQTYTDPHTPEAILVNQISTMPEEPTAESTPPLSTVIEQTSPESVPETTTAQTEDTTMATTIVPVIADTTVIEQATSDAPSTSQYETTVGFTSLEVTSSTEHPTDEITTAAVDLTEDLNPTTILSKPSADTSTESSTTTLASTTQLSHNPAEVYPTADEYEEFASTQFTMATATTTATNVIIEQSSHPLQSSWLLILIVCVAISIALCAGMILLIKRRKKSASRNFGPVHLNGQSKRSKKKKGAEDDTWAGPVNLEAGAECDAEVQEGLLPNNGKQDGDDMVLSTFAALDAENLSDGGVGGDGTKEAKKWEEQEPMLYIDEDVNEEKASKTPADSEKQKVDEKSEEKGMNGGETFCLTTAV</sequence>
<feature type="transmembrane region" description="Helical" evidence="2">
    <location>
        <begin position="259"/>
        <end position="281"/>
    </location>
</feature>
<keyword evidence="2" id="KW-0812">Transmembrane</keyword>
<protein>
    <submittedName>
        <fullName evidence="4">Uncharacterized protein</fullName>
    </submittedName>
</protein>
<accession>A0AA88TY06</accession>
<keyword evidence="2" id="KW-1133">Transmembrane helix</keyword>
<feature type="compositionally biased region" description="Low complexity" evidence="1">
    <location>
        <begin position="194"/>
        <end position="213"/>
    </location>
</feature>
<feature type="signal peptide" evidence="3">
    <location>
        <begin position="1"/>
        <end position="26"/>
    </location>
</feature>
<dbReference type="EMBL" id="JAUYZG010000001">
    <property type="protein sequence ID" value="KAK2916373.1"/>
    <property type="molecule type" value="Genomic_DNA"/>
</dbReference>
<gene>
    <name evidence="4" type="ORF">Q8A67_000747</name>
</gene>
<evidence type="ECO:0000313" key="4">
    <source>
        <dbReference type="EMBL" id="KAK2916373.1"/>
    </source>
</evidence>
<comment type="caution">
    <text evidence="4">The sequence shown here is derived from an EMBL/GenBank/DDBJ whole genome shotgun (WGS) entry which is preliminary data.</text>
</comment>
<evidence type="ECO:0000256" key="2">
    <source>
        <dbReference type="SAM" id="Phobius"/>
    </source>
</evidence>
<feature type="region of interest" description="Disordered" evidence="1">
    <location>
        <begin position="88"/>
        <end position="119"/>
    </location>
</feature>
<keyword evidence="5" id="KW-1185">Reference proteome</keyword>
<dbReference type="Proteomes" id="UP001187343">
    <property type="component" value="Unassembled WGS sequence"/>
</dbReference>
<evidence type="ECO:0000256" key="3">
    <source>
        <dbReference type="SAM" id="SignalP"/>
    </source>
</evidence>
<feature type="region of interest" description="Disordered" evidence="1">
    <location>
        <begin position="187"/>
        <end position="215"/>
    </location>
</feature>
<feature type="chain" id="PRO_5041734205" evidence="3">
    <location>
        <begin position="27"/>
        <end position="427"/>
    </location>
</feature>
<organism evidence="4 5">
    <name type="scientific">Cirrhinus molitorella</name>
    <name type="common">mud carp</name>
    <dbReference type="NCBI Taxonomy" id="172907"/>
    <lineage>
        <taxon>Eukaryota</taxon>
        <taxon>Metazoa</taxon>
        <taxon>Chordata</taxon>
        <taxon>Craniata</taxon>
        <taxon>Vertebrata</taxon>
        <taxon>Euteleostomi</taxon>
        <taxon>Actinopterygii</taxon>
        <taxon>Neopterygii</taxon>
        <taxon>Teleostei</taxon>
        <taxon>Ostariophysi</taxon>
        <taxon>Cypriniformes</taxon>
        <taxon>Cyprinidae</taxon>
        <taxon>Labeoninae</taxon>
        <taxon>Labeonini</taxon>
        <taxon>Cirrhinus</taxon>
    </lineage>
</organism>
<dbReference type="PROSITE" id="PS51257">
    <property type="entry name" value="PROKAR_LIPOPROTEIN"/>
    <property type="match status" value="1"/>
</dbReference>
<evidence type="ECO:0000313" key="5">
    <source>
        <dbReference type="Proteomes" id="UP001187343"/>
    </source>
</evidence>
<name>A0AA88TY06_9TELE</name>
<keyword evidence="2" id="KW-0472">Membrane</keyword>
<feature type="compositionally biased region" description="Basic and acidic residues" evidence="1">
    <location>
        <begin position="391"/>
        <end position="414"/>
    </location>
</feature>
<feature type="region of interest" description="Disordered" evidence="1">
    <location>
        <begin position="376"/>
        <end position="427"/>
    </location>
</feature>
<keyword evidence="3" id="KW-0732">Signal</keyword>
<reference evidence="4" key="1">
    <citation type="submission" date="2023-08" db="EMBL/GenBank/DDBJ databases">
        <title>Chromosome-level Genome Assembly of mud carp (Cirrhinus molitorella).</title>
        <authorList>
            <person name="Liu H."/>
        </authorList>
    </citation>
    <scope>NUCLEOTIDE SEQUENCE</scope>
    <source>
        <strain evidence="4">Prfri</strain>
        <tissue evidence="4">Muscle</tissue>
    </source>
</reference>
<proteinExistence type="predicted"/>
<feature type="region of interest" description="Disordered" evidence="1">
    <location>
        <begin position="291"/>
        <end position="319"/>
    </location>
</feature>
<dbReference type="AlphaFoldDB" id="A0AA88TY06"/>